<evidence type="ECO:0000313" key="1">
    <source>
        <dbReference type="EMBL" id="QJR37113.1"/>
    </source>
</evidence>
<proteinExistence type="predicted"/>
<sequence>MSPSRAAASSMMLDDPTAAQQGPMYCCDALARTASETCRQHERLARLNALSVAKSELGAAHAMVDNIDLALAECVRDFEKTCSKVTISDDADIRQAANAMWLAAREYLRRHSIAEKASRQLTQHDAEKLGDLQLEYELEASALLGLKHAMSTYQKLRPETRCP</sequence>
<dbReference type="RefSeq" id="WP_171226546.1">
    <property type="nucleotide sequence ID" value="NZ_CP053085.1"/>
</dbReference>
<reference evidence="1 2" key="1">
    <citation type="submission" date="2020-05" db="EMBL/GenBank/DDBJ databases">
        <title>Complete genome sequence of Gemmatimonas greenlandica TET16.</title>
        <authorList>
            <person name="Zeng Y."/>
        </authorList>
    </citation>
    <scope>NUCLEOTIDE SEQUENCE [LARGE SCALE GENOMIC DNA]</scope>
    <source>
        <strain evidence="1 2">TET16</strain>
    </source>
</reference>
<name>A0A6M4IQV6_9BACT</name>
<gene>
    <name evidence="1" type="ORF">HKW67_17105</name>
</gene>
<accession>A0A6M4IQV6</accession>
<keyword evidence="2" id="KW-1185">Reference proteome</keyword>
<evidence type="ECO:0000313" key="2">
    <source>
        <dbReference type="Proteomes" id="UP000500938"/>
    </source>
</evidence>
<protein>
    <submittedName>
        <fullName evidence="1">Uncharacterized protein</fullName>
    </submittedName>
</protein>
<dbReference type="EMBL" id="CP053085">
    <property type="protein sequence ID" value="QJR37113.1"/>
    <property type="molecule type" value="Genomic_DNA"/>
</dbReference>
<dbReference type="KEGG" id="ggr:HKW67_17105"/>
<dbReference type="Proteomes" id="UP000500938">
    <property type="component" value="Chromosome"/>
</dbReference>
<dbReference type="AlphaFoldDB" id="A0A6M4IQV6"/>
<organism evidence="1 2">
    <name type="scientific">Gemmatimonas groenlandica</name>
    <dbReference type="NCBI Taxonomy" id="2732249"/>
    <lineage>
        <taxon>Bacteria</taxon>
        <taxon>Pseudomonadati</taxon>
        <taxon>Gemmatimonadota</taxon>
        <taxon>Gemmatimonadia</taxon>
        <taxon>Gemmatimonadales</taxon>
        <taxon>Gemmatimonadaceae</taxon>
        <taxon>Gemmatimonas</taxon>
    </lineage>
</organism>